<name>D3SN91_THEAH</name>
<keyword evidence="3" id="KW-1185">Reference proteome</keyword>
<dbReference type="HOGENOM" id="CLU_3085727_0_0_0"/>
<evidence type="ECO:0000313" key="3">
    <source>
        <dbReference type="Proteomes" id="UP000002043"/>
    </source>
</evidence>
<proteinExistence type="predicted"/>
<reference evidence="3" key="1">
    <citation type="journal article" date="2010" name="Stand. Genomic Sci.">
        <title>Complete genome sequence of Thermocrinis albus type strain (HI 11/12T).</title>
        <authorList>
            <person name="Wirth R."/>
            <person name="Sikorski J."/>
            <person name="Brambilla E."/>
            <person name="Misra M."/>
            <person name="Lapidus A."/>
            <person name="Copeland A."/>
            <person name="Nolan M."/>
            <person name="Lucas S."/>
            <person name="Chen F."/>
            <person name="Tice H."/>
            <person name="Cheng J.F."/>
            <person name="Han C."/>
            <person name="Detter J.C."/>
            <person name="Tapia R."/>
            <person name="Bruce D."/>
            <person name="Goodwin L."/>
            <person name="Pitluck S."/>
            <person name="Pati A."/>
            <person name="Anderson I."/>
            <person name="Ivanova N."/>
            <person name="Mavromatis K."/>
            <person name="Mikhailova N."/>
            <person name="Chen A."/>
            <person name="Palaniappan K."/>
            <person name="Bilek Y."/>
            <person name="Hader T."/>
            <person name="Land M."/>
            <person name="Hauser L."/>
            <person name="Chang Y.J."/>
            <person name="Jeffries C.D."/>
            <person name="Tindall B.J."/>
            <person name="Rohde M."/>
            <person name="Goker M."/>
            <person name="Bristow J."/>
            <person name="Eisen J.A."/>
            <person name="Markowitz V."/>
            <person name="Hugenholtz P."/>
            <person name="Kyrpides N.C."/>
            <person name="Klenk H.P."/>
        </authorList>
    </citation>
    <scope>NUCLEOTIDE SEQUENCE [LARGE SCALE GENOMIC DNA]</scope>
    <source>
        <strain evidence="3">DSM 14484 / JCM 11386 / HI 11/12</strain>
    </source>
</reference>
<protein>
    <submittedName>
        <fullName evidence="2">Uncharacterized protein</fullName>
    </submittedName>
</protein>
<keyword evidence="1" id="KW-0812">Transmembrane</keyword>
<gene>
    <name evidence="2" type="ordered locus">Thal_1593</name>
</gene>
<dbReference type="KEGG" id="tal:Thal_1593"/>
<evidence type="ECO:0000313" key="2">
    <source>
        <dbReference type="EMBL" id="ADC90221.1"/>
    </source>
</evidence>
<dbReference type="EMBL" id="CP001931">
    <property type="protein sequence ID" value="ADC90221.1"/>
    <property type="molecule type" value="Genomic_DNA"/>
</dbReference>
<dbReference type="AlphaFoldDB" id="D3SN91"/>
<dbReference type="Proteomes" id="UP000002043">
    <property type="component" value="Chromosome"/>
</dbReference>
<keyword evidence="1" id="KW-0472">Membrane</keyword>
<feature type="transmembrane region" description="Helical" evidence="1">
    <location>
        <begin position="25"/>
        <end position="44"/>
    </location>
</feature>
<accession>D3SN91</accession>
<organism evidence="2 3">
    <name type="scientific">Thermocrinis albus (strain DSM 14484 / JCM 11386 / HI 11/12)</name>
    <dbReference type="NCBI Taxonomy" id="638303"/>
    <lineage>
        <taxon>Bacteria</taxon>
        <taxon>Pseudomonadati</taxon>
        <taxon>Aquificota</taxon>
        <taxon>Aquificia</taxon>
        <taxon>Aquificales</taxon>
        <taxon>Aquificaceae</taxon>
        <taxon>Thermocrinis</taxon>
    </lineage>
</organism>
<sequence length="52" mass="6169">MWDWEVLEDILGECLQLQDHVFCNLLKILTLIWPLLKYLLLLLLKKNLSGLC</sequence>
<evidence type="ECO:0000256" key="1">
    <source>
        <dbReference type="SAM" id="Phobius"/>
    </source>
</evidence>
<keyword evidence="1" id="KW-1133">Transmembrane helix</keyword>